<sequence length="373" mass="38469">MTTLLFLPSGVTGFRWMRIADQRIVAQGEGIPTADDGGDLNADHGVIAVAPAEAVTLHWAELPSRSAAQATAAARLLAAEASAAPLGELHVAVGDEGQGDRPIGVVGIEAMQGWLRMLAAAGVDPVAMLPAPMLLPRPDEGYVRAALAGDTVVRGTSTGFADEPGLTALVTGDTPPVAVEPAALEAALAAAVATWPLDLRQGMFARRRRFALDWALIRRLAVLSGLILAVTLAITLVRIAKYSFGADMIEAQTEQVARSGLPRGETVNDAGRQLGERLSRVRGPGLGFSTTTATIFAVVQATPGSEITALDFQPNGTVRLGVAVEREALATDLRSALERAGFAVQAGVFQAAAGRVSGEFTITAGRAGGSEGA</sequence>
<evidence type="ECO:0000256" key="2">
    <source>
        <dbReference type="ARBA" id="ARBA00005318"/>
    </source>
</evidence>
<protein>
    <submittedName>
        <fullName evidence="13">Type II secretion system protein L (GspL)</fullName>
    </submittedName>
</protein>
<evidence type="ECO:0000259" key="11">
    <source>
        <dbReference type="Pfam" id="PF05134"/>
    </source>
</evidence>
<evidence type="ECO:0000313" key="13">
    <source>
        <dbReference type="EMBL" id="PTM46052.1"/>
    </source>
</evidence>
<dbReference type="RefSeq" id="WP_107932381.1">
    <property type="nucleotide sequence ID" value="NZ_PZZN01000002.1"/>
</dbReference>
<comment type="caution">
    <text evidence="13">The sequence shown here is derived from an EMBL/GenBank/DDBJ whole genome shotgun (WGS) entry which is preliminary data.</text>
</comment>
<dbReference type="InterPro" id="IPR007812">
    <property type="entry name" value="T2SS_protein-GspL"/>
</dbReference>
<keyword evidence="7" id="KW-0653">Protein transport</keyword>
<keyword evidence="9 10" id="KW-0472">Membrane</keyword>
<evidence type="ECO:0000256" key="1">
    <source>
        <dbReference type="ARBA" id="ARBA00004377"/>
    </source>
</evidence>
<evidence type="ECO:0000256" key="10">
    <source>
        <dbReference type="SAM" id="Phobius"/>
    </source>
</evidence>
<evidence type="ECO:0000256" key="9">
    <source>
        <dbReference type="ARBA" id="ARBA00023136"/>
    </source>
</evidence>
<feature type="domain" description="GspL periplasmic" evidence="12">
    <location>
        <begin position="214"/>
        <end position="363"/>
    </location>
</feature>
<dbReference type="InterPro" id="IPR024230">
    <property type="entry name" value="GspL_cyto_dom"/>
</dbReference>
<proteinExistence type="inferred from homology"/>
<dbReference type="Gene3D" id="3.30.420.380">
    <property type="match status" value="1"/>
</dbReference>
<dbReference type="AlphaFoldDB" id="A0A2T4YRB9"/>
<comment type="subcellular location">
    <subcellularLocation>
        <location evidence="1">Cell inner membrane</location>
        <topology evidence="1">Single-pass membrane protein</topology>
    </subcellularLocation>
</comment>
<dbReference type="Pfam" id="PF05134">
    <property type="entry name" value="T2SSL"/>
    <property type="match status" value="1"/>
</dbReference>
<dbReference type="NCBIfam" id="TIGR01709">
    <property type="entry name" value="typeII_sec_gspL"/>
    <property type="match status" value="1"/>
</dbReference>
<feature type="transmembrane region" description="Helical" evidence="10">
    <location>
        <begin position="216"/>
        <end position="237"/>
    </location>
</feature>
<dbReference type="SUPFAM" id="SSF53067">
    <property type="entry name" value="Actin-like ATPase domain"/>
    <property type="match status" value="1"/>
</dbReference>
<organism evidence="13 14">
    <name type="scientific">Sphingomonas aerolata</name>
    <dbReference type="NCBI Taxonomy" id="185951"/>
    <lineage>
        <taxon>Bacteria</taxon>
        <taxon>Pseudomonadati</taxon>
        <taxon>Pseudomonadota</taxon>
        <taxon>Alphaproteobacteria</taxon>
        <taxon>Sphingomonadales</taxon>
        <taxon>Sphingomonadaceae</taxon>
        <taxon>Sphingomonas</taxon>
    </lineage>
</organism>
<name>A0A2T4YRB9_9SPHN</name>
<evidence type="ECO:0000313" key="14">
    <source>
        <dbReference type="Proteomes" id="UP000240996"/>
    </source>
</evidence>
<dbReference type="Pfam" id="PF12693">
    <property type="entry name" value="GspL_C"/>
    <property type="match status" value="1"/>
</dbReference>
<gene>
    <name evidence="13" type="ORF">C8J24_2288</name>
</gene>
<dbReference type="GO" id="GO:0015628">
    <property type="term" value="P:protein secretion by the type II secretion system"/>
    <property type="evidence" value="ECO:0007669"/>
    <property type="project" value="InterPro"/>
</dbReference>
<accession>A0A2T4YRB9</accession>
<keyword evidence="3" id="KW-0813">Transport</keyword>
<dbReference type="EMBL" id="PZZN01000002">
    <property type="protein sequence ID" value="PTM46052.1"/>
    <property type="molecule type" value="Genomic_DNA"/>
</dbReference>
<keyword evidence="4" id="KW-1003">Cell membrane</keyword>
<reference evidence="13 14" key="1">
    <citation type="submission" date="2018-04" db="EMBL/GenBank/DDBJ databases">
        <title>Genomic Encyclopedia of Type Strains, Phase III (KMG-III): the genomes of soil and plant-associated and newly described type strains.</title>
        <authorList>
            <person name="Whitman W."/>
        </authorList>
    </citation>
    <scope>NUCLEOTIDE SEQUENCE [LARGE SCALE GENOMIC DNA]</scope>
    <source>
        <strain evidence="13 14">NW12</strain>
    </source>
</reference>
<evidence type="ECO:0000256" key="5">
    <source>
        <dbReference type="ARBA" id="ARBA00022519"/>
    </source>
</evidence>
<keyword evidence="5" id="KW-0997">Cell inner membrane</keyword>
<evidence type="ECO:0000256" key="6">
    <source>
        <dbReference type="ARBA" id="ARBA00022692"/>
    </source>
</evidence>
<evidence type="ECO:0000259" key="12">
    <source>
        <dbReference type="Pfam" id="PF12693"/>
    </source>
</evidence>
<dbReference type="GO" id="GO:0009276">
    <property type="term" value="C:Gram-negative-bacterium-type cell wall"/>
    <property type="evidence" value="ECO:0007669"/>
    <property type="project" value="InterPro"/>
</dbReference>
<dbReference type="InterPro" id="IPR043129">
    <property type="entry name" value="ATPase_NBD"/>
</dbReference>
<keyword evidence="6 10" id="KW-0812">Transmembrane</keyword>
<dbReference type="Proteomes" id="UP000240996">
    <property type="component" value="Unassembled WGS sequence"/>
</dbReference>
<feature type="domain" description="GspL cytoplasmic actin-ATPase-like" evidence="11">
    <location>
        <begin position="42"/>
        <end position="156"/>
    </location>
</feature>
<keyword evidence="8 10" id="KW-1133">Transmembrane helix</keyword>
<dbReference type="PIRSF" id="PIRSF015761">
    <property type="entry name" value="Protein_L"/>
    <property type="match status" value="1"/>
</dbReference>
<comment type="similarity">
    <text evidence="2">Belongs to the GSP L family.</text>
</comment>
<evidence type="ECO:0000256" key="8">
    <source>
        <dbReference type="ARBA" id="ARBA00022989"/>
    </source>
</evidence>
<evidence type="ECO:0000256" key="3">
    <source>
        <dbReference type="ARBA" id="ARBA00022448"/>
    </source>
</evidence>
<keyword evidence="14" id="KW-1185">Reference proteome</keyword>
<evidence type="ECO:0000256" key="7">
    <source>
        <dbReference type="ARBA" id="ARBA00022927"/>
    </source>
</evidence>
<dbReference type="GO" id="GO:0005886">
    <property type="term" value="C:plasma membrane"/>
    <property type="evidence" value="ECO:0007669"/>
    <property type="project" value="UniProtKB-SubCell"/>
</dbReference>
<dbReference type="InterPro" id="IPR025691">
    <property type="entry name" value="GspL_pp_dom"/>
</dbReference>
<dbReference type="GO" id="GO:0015627">
    <property type="term" value="C:type II protein secretion system complex"/>
    <property type="evidence" value="ECO:0007669"/>
    <property type="project" value="InterPro"/>
</dbReference>
<evidence type="ECO:0000256" key="4">
    <source>
        <dbReference type="ARBA" id="ARBA00022475"/>
    </source>
</evidence>